<evidence type="ECO:0000256" key="2">
    <source>
        <dbReference type="ARBA" id="ARBA00022771"/>
    </source>
</evidence>
<evidence type="ECO:0000313" key="6">
    <source>
        <dbReference type="EMBL" id="KAF9528802.1"/>
    </source>
</evidence>
<dbReference type="InterPro" id="IPR044508">
    <property type="entry name" value="At5g50450/At1g67340-like"/>
</dbReference>
<dbReference type="PANTHER" id="PTHR46758">
    <property type="entry name" value="MYND DOMAIN-CONTAINING"/>
    <property type="match status" value="1"/>
</dbReference>
<proteinExistence type="predicted"/>
<dbReference type="EMBL" id="MU157850">
    <property type="protein sequence ID" value="KAF9528802.1"/>
    <property type="molecule type" value="Genomic_DNA"/>
</dbReference>
<dbReference type="Proteomes" id="UP000807306">
    <property type="component" value="Unassembled WGS sequence"/>
</dbReference>
<keyword evidence="1" id="KW-0479">Metal-binding</keyword>
<accession>A0A9P6EGT7</accession>
<keyword evidence="2 4" id="KW-0863">Zinc-finger</keyword>
<dbReference type="PROSITE" id="PS50865">
    <property type="entry name" value="ZF_MYND_2"/>
    <property type="match status" value="1"/>
</dbReference>
<keyword evidence="7" id="KW-1185">Reference proteome</keyword>
<evidence type="ECO:0000313" key="7">
    <source>
        <dbReference type="Proteomes" id="UP000807306"/>
    </source>
</evidence>
<dbReference type="GO" id="GO:0008270">
    <property type="term" value="F:zinc ion binding"/>
    <property type="evidence" value="ECO:0007669"/>
    <property type="project" value="UniProtKB-KW"/>
</dbReference>
<keyword evidence="3" id="KW-0862">Zinc</keyword>
<dbReference type="Gene3D" id="6.10.140.2220">
    <property type="match status" value="1"/>
</dbReference>
<reference evidence="6" key="1">
    <citation type="submission" date="2020-11" db="EMBL/GenBank/DDBJ databases">
        <authorList>
            <consortium name="DOE Joint Genome Institute"/>
            <person name="Ahrendt S."/>
            <person name="Riley R."/>
            <person name="Andreopoulos W."/>
            <person name="Labutti K."/>
            <person name="Pangilinan J."/>
            <person name="Ruiz-Duenas F.J."/>
            <person name="Barrasa J.M."/>
            <person name="Sanchez-Garcia M."/>
            <person name="Camarero S."/>
            <person name="Miyauchi S."/>
            <person name="Serrano A."/>
            <person name="Linde D."/>
            <person name="Babiker R."/>
            <person name="Drula E."/>
            <person name="Ayuso-Fernandez I."/>
            <person name="Pacheco R."/>
            <person name="Padilla G."/>
            <person name="Ferreira P."/>
            <person name="Barriuso J."/>
            <person name="Kellner H."/>
            <person name="Castanera R."/>
            <person name="Alfaro M."/>
            <person name="Ramirez L."/>
            <person name="Pisabarro A.G."/>
            <person name="Kuo A."/>
            <person name="Tritt A."/>
            <person name="Lipzen A."/>
            <person name="He G."/>
            <person name="Yan M."/>
            <person name="Ng V."/>
            <person name="Cullen D."/>
            <person name="Martin F."/>
            <person name="Rosso M.-N."/>
            <person name="Henrissat B."/>
            <person name="Hibbett D."/>
            <person name="Martinez A.T."/>
            <person name="Grigoriev I.V."/>
        </authorList>
    </citation>
    <scope>NUCLEOTIDE SEQUENCE</scope>
    <source>
        <strain evidence="6">CBS 506.95</strain>
    </source>
</reference>
<dbReference type="Pfam" id="PF01753">
    <property type="entry name" value="zf-MYND"/>
    <property type="match status" value="1"/>
</dbReference>
<dbReference type="InterPro" id="IPR002893">
    <property type="entry name" value="Znf_MYND"/>
</dbReference>
<gene>
    <name evidence="6" type="ORF">CPB83DRAFT_299478</name>
</gene>
<dbReference type="AlphaFoldDB" id="A0A9P6EGT7"/>
<protein>
    <recommendedName>
        <fullName evidence="5">MYND-type domain-containing protein</fullName>
    </recommendedName>
</protein>
<feature type="domain" description="MYND-type" evidence="5">
    <location>
        <begin position="313"/>
        <end position="351"/>
    </location>
</feature>
<evidence type="ECO:0000256" key="4">
    <source>
        <dbReference type="PROSITE-ProRule" id="PRU00134"/>
    </source>
</evidence>
<dbReference type="OrthoDB" id="432970at2759"/>
<dbReference type="SUPFAM" id="SSF144232">
    <property type="entry name" value="HIT/MYND zinc finger-like"/>
    <property type="match status" value="1"/>
</dbReference>
<name>A0A9P6EGT7_9AGAR</name>
<dbReference type="PANTHER" id="PTHR46758:SF2">
    <property type="entry name" value="OJ1485_B09.11 PROTEIN"/>
    <property type="match status" value="1"/>
</dbReference>
<organism evidence="6 7">
    <name type="scientific">Crepidotus variabilis</name>
    <dbReference type="NCBI Taxonomy" id="179855"/>
    <lineage>
        <taxon>Eukaryota</taxon>
        <taxon>Fungi</taxon>
        <taxon>Dikarya</taxon>
        <taxon>Basidiomycota</taxon>
        <taxon>Agaricomycotina</taxon>
        <taxon>Agaricomycetes</taxon>
        <taxon>Agaricomycetidae</taxon>
        <taxon>Agaricales</taxon>
        <taxon>Agaricineae</taxon>
        <taxon>Crepidotaceae</taxon>
        <taxon>Crepidotus</taxon>
    </lineage>
</organism>
<sequence length="399" mass="44505">MVTHRIGEEARIGNLGGGLVSAESHRNLIKAEDLCRRGKPEQCVPYLMKALEDVHNLDAVIQMAFLAPGHRPEGIEILEQGEEVGRKLLKTALGEKAFDDNGGSVGRFWLIIQTRPYMRLLQALVRMYFEEGRYADTARTIEEILRLCPGDNLALKHWLGPMLNQCGRHSDALFFSQAWWHEGIFPARGGTAFTTPNPEVPASMSEDAVQFIPCSLVYTAALSSFKFFGDCDQSRTYLKMSAISNPGVLLKILARVQRPANLNFDGRSMNGAEDAQDYLCQTQNLWMEDDIWNWANQSEAKSLILKICSRAHCEVKEKRVAEFKRCAACHKASYCSQTCQKLDWPTHKPGLSDCLAHKQLKATMRTFMAGKSAKDGSVPVVGTDTSELGTSIFTNVDLQ</sequence>
<comment type="caution">
    <text evidence="6">The sequence shown here is derived from an EMBL/GenBank/DDBJ whole genome shotgun (WGS) entry which is preliminary data.</text>
</comment>
<evidence type="ECO:0000256" key="3">
    <source>
        <dbReference type="ARBA" id="ARBA00022833"/>
    </source>
</evidence>
<evidence type="ECO:0000256" key="1">
    <source>
        <dbReference type="ARBA" id="ARBA00022723"/>
    </source>
</evidence>
<evidence type="ECO:0000259" key="5">
    <source>
        <dbReference type="PROSITE" id="PS50865"/>
    </source>
</evidence>